<dbReference type="InterPro" id="IPR016570">
    <property type="entry name" value="UCP010361"/>
</dbReference>
<dbReference type="EMBL" id="JAGIOO010000001">
    <property type="protein sequence ID" value="MBP2475591.1"/>
    <property type="molecule type" value="Genomic_DNA"/>
</dbReference>
<dbReference type="RefSeq" id="WP_209707221.1">
    <property type="nucleotide sequence ID" value="NZ_JAGIOO010000001.1"/>
</dbReference>
<name>A0ABS5AG85_9PSEU</name>
<keyword evidence="4 8" id="KW-0812">Transmembrane</keyword>
<evidence type="ECO:0000256" key="2">
    <source>
        <dbReference type="ARBA" id="ARBA00022475"/>
    </source>
</evidence>
<keyword evidence="5 8" id="KW-1133">Transmembrane helix</keyword>
<organism evidence="9 10">
    <name type="scientific">Crossiella equi</name>
    <dbReference type="NCBI Taxonomy" id="130796"/>
    <lineage>
        <taxon>Bacteria</taxon>
        <taxon>Bacillati</taxon>
        <taxon>Actinomycetota</taxon>
        <taxon>Actinomycetes</taxon>
        <taxon>Pseudonocardiales</taxon>
        <taxon>Pseudonocardiaceae</taxon>
        <taxon>Crossiella</taxon>
    </lineage>
</organism>
<dbReference type="InterPro" id="IPR018584">
    <property type="entry name" value="GT87"/>
</dbReference>
<comment type="subcellular location">
    <subcellularLocation>
        <location evidence="1">Cell membrane</location>
        <topology evidence="1">Multi-pass membrane protein</topology>
    </subcellularLocation>
</comment>
<evidence type="ECO:0000256" key="7">
    <source>
        <dbReference type="ARBA" id="ARBA00024033"/>
    </source>
</evidence>
<evidence type="ECO:0000256" key="1">
    <source>
        <dbReference type="ARBA" id="ARBA00004651"/>
    </source>
</evidence>
<dbReference type="PIRSF" id="PIRSF010361">
    <property type="entry name" value="UCP010361"/>
    <property type="match status" value="1"/>
</dbReference>
<comment type="similarity">
    <text evidence="7">Belongs to the glycosyltransferase 87 family.</text>
</comment>
<evidence type="ECO:0000256" key="5">
    <source>
        <dbReference type="ARBA" id="ARBA00022989"/>
    </source>
</evidence>
<comment type="caution">
    <text evidence="9">The sequence shown here is derived from an EMBL/GenBank/DDBJ whole genome shotgun (WGS) entry which is preliminary data.</text>
</comment>
<evidence type="ECO:0000313" key="9">
    <source>
        <dbReference type="EMBL" id="MBP2475591.1"/>
    </source>
</evidence>
<dbReference type="Pfam" id="PF09594">
    <property type="entry name" value="GT87"/>
    <property type="match status" value="1"/>
</dbReference>
<evidence type="ECO:0000256" key="8">
    <source>
        <dbReference type="SAM" id="Phobius"/>
    </source>
</evidence>
<evidence type="ECO:0000256" key="3">
    <source>
        <dbReference type="ARBA" id="ARBA00022679"/>
    </source>
</evidence>
<feature type="transmembrane region" description="Helical" evidence="8">
    <location>
        <begin position="112"/>
        <end position="132"/>
    </location>
</feature>
<keyword evidence="10" id="KW-1185">Reference proteome</keyword>
<evidence type="ECO:0000313" key="10">
    <source>
        <dbReference type="Proteomes" id="UP001519363"/>
    </source>
</evidence>
<keyword evidence="6 8" id="KW-0472">Membrane</keyword>
<proteinExistence type="inferred from homology"/>
<feature type="transmembrane region" description="Helical" evidence="8">
    <location>
        <begin position="411"/>
        <end position="433"/>
    </location>
</feature>
<protein>
    <submittedName>
        <fullName evidence="9">Membrane protein</fullName>
    </submittedName>
</protein>
<feature type="transmembrane region" description="Helical" evidence="8">
    <location>
        <begin position="330"/>
        <end position="350"/>
    </location>
</feature>
<dbReference type="Proteomes" id="UP001519363">
    <property type="component" value="Unassembled WGS sequence"/>
</dbReference>
<gene>
    <name evidence="9" type="ORF">JOF53_004463</name>
</gene>
<sequence length="446" mass="49251">MIRFGRTALAALVLLCGVLLVGAYANKARCGGPEFDQWGRSAPDYANRHGELCYSDIQHLWLGREVDRHVFPYLGGGLSEDGQLTGGSVEYPVLTGLFIWAGAVLATNDAEFLLHSSLLLAPFGLLVAWLLGRLSRWRALVWALAPGLVLHAFHNWDLPAVACAVGAVYAVHRGWGREGVTRPLVERAMVAGVLLGLGAAFKLYPGFFVLPLALYVLTGGERGRWLPRGRRWDVAGSVRVLLATAVTVALVNLPFAVLGYQGWLASFVFQRERKVDITTNSVWFWAFRPISDPSNVDFQTLVSWLSPTMVVLAFVIALLVGWLRWTVTGEYPWVGVSAAMLCGFLLLHKVHSPQYTLWLLPFFVLLEVRWGWVLAYTAVDLCLGIGVFLWYHAIEFGLPIGIYDSLPAQAVMIGVWGKAGLLLSLFLVFPAAADTFERRMDQVLAR</sequence>
<reference evidence="9 10" key="1">
    <citation type="submission" date="2021-03" db="EMBL/GenBank/DDBJ databases">
        <title>Sequencing the genomes of 1000 actinobacteria strains.</title>
        <authorList>
            <person name="Klenk H.-P."/>
        </authorList>
    </citation>
    <scope>NUCLEOTIDE SEQUENCE [LARGE SCALE GENOMIC DNA]</scope>
    <source>
        <strain evidence="9 10">DSM 44580</strain>
    </source>
</reference>
<keyword evidence="2" id="KW-1003">Cell membrane</keyword>
<keyword evidence="3" id="KW-0808">Transferase</keyword>
<evidence type="ECO:0000256" key="6">
    <source>
        <dbReference type="ARBA" id="ARBA00023136"/>
    </source>
</evidence>
<evidence type="ECO:0000256" key="4">
    <source>
        <dbReference type="ARBA" id="ARBA00022692"/>
    </source>
</evidence>
<feature type="transmembrane region" description="Helical" evidence="8">
    <location>
        <begin position="189"/>
        <end position="217"/>
    </location>
</feature>
<accession>A0ABS5AG85</accession>
<feature type="transmembrane region" description="Helical" evidence="8">
    <location>
        <begin position="238"/>
        <end position="260"/>
    </location>
</feature>
<feature type="transmembrane region" description="Helical" evidence="8">
    <location>
        <begin position="301"/>
        <end position="323"/>
    </location>
</feature>